<dbReference type="AlphaFoldDB" id="A0A9N7VIS7"/>
<organism evidence="9 10">
    <name type="scientific">Pleuronectes platessa</name>
    <name type="common">European plaice</name>
    <dbReference type="NCBI Taxonomy" id="8262"/>
    <lineage>
        <taxon>Eukaryota</taxon>
        <taxon>Metazoa</taxon>
        <taxon>Chordata</taxon>
        <taxon>Craniata</taxon>
        <taxon>Vertebrata</taxon>
        <taxon>Euteleostomi</taxon>
        <taxon>Actinopterygii</taxon>
        <taxon>Neopterygii</taxon>
        <taxon>Teleostei</taxon>
        <taxon>Neoteleostei</taxon>
        <taxon>Acanthomorphata</taxon>
        <taxon>Carangaria</taxon>
        <taxon>Pleuronectiformes</taxon>
        <taxon>Pleuronectoidei</taxon>
        <taxon>Pleuronectidae</taxon>
        <taxon>Pleuronectes</taxon>
    </lineage>
</organism>
<dbReference type="InterPro" id="IPR000719">
    <property type="entry name" value="Prot_kinase_dom"/>
</dbReference>
<comment type="caution">
    <text evidence="9">The sequence shown here is derived from an EMBL/GenBank/DDBJ whole genome shotgun (WGS) entry which is preliminary data.</text>
</comment>
<dbReference type="GO" id="GO:0016605">
    <property type="term" value="C:PML body"/>
    <property type="evidence" value="ECO:0007669"/>
    <property type="project" value="TreeGrafter"/>
</dbReference>
<dbReference type="GO" id="GO:0042771">
    <property type="term" value="P:intrinsic apoptotic signaling pathway in response to DNA damage by p53 class mediator"/>
    <property type="evidence" value="ECO:0007669"/>
    <property type="project" value="TreeGrafter"/>
</dbReference>
<evidence type="ECO:0000256" key="2">
    <source>
        <dbReference type="ARBA" id="ARBA00022679"/>
    </source>
</evidence>
<dbReference type="SMART" id="SM00220">
    <property type="entry name" value="S_TKc"/>
    <property type="match status" value="1"/>
</dbReference>
<dbReference type="PANTHER" id="PTHR24058:SF53">
    <property type="entry name" value="HOMEODOMAIN-INTERACTING PROTEIN KINASE 2"/>
    <property type="match status" value="1"/>
</dbReference>
<dbReference type="GO" id="GO:0003714">
    <property type="term" value="F:transcription corepressor activity"/>
    <property type="evidence" value="ECO:0007669"/>
    <property type="project" value="TreeGrafter"/>
</dbReference>
<dbReference type="Proteomes" id="UP001153269">
    <property type="component" value="Unassembled WGS sequence"/>
</dbReference>
<dbReference type="PROSITE" id="PS00107">
    <property type="entry name" value="PROTEIN_KINASE_ATP"/>
    <property type="match status" value="1"/>
</dbReference>
<keyword evidence="10" id="KW-1185">Reference proteome</keyword>
<dbReference type="EMBL" id="CADEAL010004069">
    <property type="protein sequence ID" value="CAB1450859.1"/>
    <property type="molecule type" value="Genomic_DNA"/>
</dbReference>
<dbReference type="GO" id="GO:0007224">
    <property type="term" value="P:smoothened signaling pathway"/>
    <property type="evidence" value="ECO:0007669"/>
    <property type="project" value="TreeGrafter"/>
</dbReference>
<dbReference type="GO" id="GO:0003713">
    <property type="term" value="F:transcription coactivator activity"/>
    <property type="evidence" value="ECO:0007669"/>
    <property type="project" value="TreeGrafter"/>
</dbReference>
<feature type="region of interest" description="Disordered" evidence="7">
    <location>
        <begin position="1"/>
        <end position="47"/>
    </location>
</feature>
<sequence length="620" mass="69688">MTPANEPLVPADPTTESLTPAEPTTGPPAAPTACAESPASPSPGGTASFPPARCGCCGDRRSAGDVPVFHLLSNRQQHLLHRAVLLRYQPPSVSHRQGQRLTDNQVVPGSLLTSGSSYYEMQSFLGQGTFGKVVKCKRLDDNKTVAIKMIELRACNVKVVNQEVAALKKLRSLESFYLVQWYQSFFDRGHICLEFEHLDKSLLDFMRQRCFRPLSLIEIRPIVQQIAHALNHLKAAGIVHADLKLDNVMLVDQLREPFRVKVIDFGLAFDVSAAKLGSHIQTLPYRSPEIMLGHPFTEAIDMWSLGCIAAAMYLGALLYPGLGEYEMIRYIMETQGQLPDTMLNHGCKTPQFFKRNVDSTTSVWKLKTPEEYHKETGKQPMENRFWKFTSLDGLLHTRPISNPNSADKVAEMADARMFVDMLKAMLQLDPDRRITPRQMLEHKFISMRHIVRMDHKSHYRPGTQLPTPSSRILHLLLRGEKPASPTAPTYIPAPPPPRPEELRGQERGRLSMKICRLPRKTLFPRQTADMIVGTLDILSRIRGPGLLITAPTTKRVLQEAAGPRVRLGRDRKEKEVILTMCHLTRKTLSLTLAIISRLRRPGLMSITTTTTQTERQALTD</sequence>
<dbReference type="PROSITE" id="PS00108">
    <property type="entry name" value="PROTEIN_KINASE_ST"/>
    <property type="match status" value="1"/>
</dbReference>
<protein>
    <recommendedName>
        <fullName evidence="8">Protein kinase domain-containing protein</fullName>
    </recommendedName>
</protein>
<proteinExistence type="predicted"/>
<keyword evidence="3 6" id="KW-0547">Nucleotide-binding</keyword>
<feature type="compositionally biased region" description="Low complexity" evidence="7">
    <location>
        <begin position="31"/>
        <end position="47"/>
    </location>
</feature>
<dbReference type="Gene3D" id="3.30.200.20">
    <property type="entry name" value="Phosphorylase Kinase, domain 1"/>
    <property type="match status" value="1"/>
</dbReference>
<reference evidence="9" key="1">
    <citation type="submission" date="2020-03" db="EMBL/GenBank/DDBJ databases">
        <authorList>
            <person name="Weist P."/>
        </authorList>
    </citation>
    <scope>NUCLEOTIDE SEQUENCE</scope>
</reference>
<keyword evidence="2" id="KW-0808">Transferase</keyword>
<dbReference type="GO" id="GO:0004713">
    <property type="term" value="F:protein tyrosine kinase activity"/>
    <property type="evidence" value="ECO:0007669"/>
    <property type="project" value="TreeGrafter"/>
</dbReference>
<dbReference type="GO" id="GO:0045944">
    <property type="term" value="P:positive regulation of transcription by RNA polymerase II"/>
    <property type="evidence" value="ECO:0007669"/>
    <property type="project" value="TreeGrafter"/>
</dbReference>
<dbReference type="Gene3D" id="1.10.510.10">
    <property type="entry name" value="Transferase(Phosphotransferase) domain 1"/>
    <property type="match status" value="1"/>
</dbReference>
<feature type="domain" description="Protein kinase" evidence="8">
    <location>
        <begin position="119"/>
        <end position="445"/>
    </location>
</feature>
<dbReference type="GO" id="GO:0005524">
    <property type="term" value="F:ATP binding"/>
    <property type="evidence" value="ECO:0007669"/>
    <property type="project" value="UniProtKB-UniRule"/>
</dbReference>
<keyword evidence="1" id="KW-0723">Serine/threonine-protein kinase</keyword>
<dbReference type="InterPro" id="IPR008271">
    <property type="entry name" value="Ser/Thr_kinase_AS"/>
</dbReference>
<evidence type="ECO:0000256" key="5">
    <source>
        <dbReference type="ARBA" id="ARBA00022840"/>
    </source>
</evidence>
<evidence type="ECO:0000313" key="10">
    <source>
        <dbReference type="Proteomes" id="UP001153269"/>
    </source>
</evidence>
<keyword evidence="4" id="KW-0418">Kinase</keyword>
<evidence type="ECO:0000256" key="7">
    <source>
        <dbReference type="SAM" id="MobiDB-lite"/>
    </source>
</evidence>
<dbReference type="InterPro" id="IPR011009">
    <property type="entry name" value="Kinase-like_dom_sf"/>
</dbReference>
<dbReference type="InterPro" id="IPR050494">
    <property type="entry name" value="Ser_Thr_dual-spec_kinase"/>
</dbReference>
<evidence type="ECO:0000256" key="4">
    <source>
        <dbReference type="ARBA" id="ARBA00022777"/>
    </source>
</evidence>
<keyword evidence="5 6" id="KW-0067">ATP-binding</keyword>
<evidence type="ECO:0000313" key="9">
    <source>
        <dbReference type="EMBL" id="CAB1450859.1"/>
    </source>
</evidence>
<evidence type="ECO:0000256" key="3">
    <source>
        <dbReference type="ARBA" id="ARBA00022741"/>
    </source>
</evidence>
<accession>A0A9N7VIS7</accession>
<dbReference type="GO" id="GO:0005737">
    <property type="term" value="C:cytoplasm"/>
    <property type="evidence" value="ECO:0007669"/>
    <property type="project" value="TreeGrafter"/>
</dbReference>
<evidence type="ECO:0000259" key="8">
    <source>
        <dbReference type="PROSITE" id="PS50011"/>
    </source>
</evidence>
<dbReference type="PANTHER" id="PTHR24058">
    <property type="entry name" value="DUAL SPECIFICITY PROTEIN KINASE"/>
    <property type="match status" value="1"/>
</dbReference>
<feature type="binding site" evidence="6">
    <location>
        <position position="148"/>
    </location>
    <ligand>
        <name>ATP</name>
        <dbReference type="ChEBI" id="CHEBI:30616"/>
    </ligand>
</feature>
<dbReference type="InterPro" id="IPR017441">
    <property type="entry name" value="Protein_kinase_ATP_BS"/>
</dbReference>
<gene>
    <name evidence="9" type="ORF">PLEPLA_LOCUS38551</name>
</gene>
<dbReference type="GO" id="GO:0004674">
    <property type="term" value="F:protein serine/threonine kinase activity"/>
    <property type="evidence" value="ECO:0007669"/>
    <property type="project" value="UniProtKB-KW"/>
</dbReference>
<evidence type="ECO:0000256" key="6">
    <source>
        <dbReference type="PROSITE-ProRule" id="PRU10141"/>
    </source>
</evidence>
<feature type="region of interest" description="Disordered" evidence="7">
    <location>
        <begin position="483"/>
        <end position="505"/>
    </location>
</feature>
<name>A0A9N7VIS7_PLEPL</name>
<dbReference type="SUPFAM" id="SSF56112">
    <property type="entry name" value="Protein kinase-like (PK-like)"/>
    <property type="match status" value="1"/>
</dbReference>
<dbReference type="PROSITE" id="PS50011">
    <property type="entry name" value="PROTEIN_KINASE_DOM"/>
    <property type="match status" value="1"/>
</dbReference>
<evidence type="ECO:0000256" key="1">
    <source>
        <dbReference type="ARBA" id="ARBA00022527"/>
    </source>
</evidence>
<dbReference type="Pfam" id="PF00069">
    <property type="entry name" value="Pkinase"/>
    <property type="match status" value="1"/>
</dbReference>
<dbReference type="GO" id="GO:0046332">
    <property type="term" value="F:SMAD binding"/>
    <property type="evidence" value="ECO:0007669"/>
    <property type="project" value="TreeGrafter"/>
</dbReference>